<evidence type="ECO:0000313" key="2">
    <source>
        <dbReference type="EMBL" id="CAG8705838.1"/>
    </source>
</evidence>
<dbReference type="Proteomes" id="UP000789901">
    <property type="component" value="Unassembled WGS sequence"/>
</dbReference>
<protein>
    <submittedName>
        <fullName evidence="2">1702_t:CDS:1</fullName>
    </submittedName>
</protein>
<feature type="region of interest" description="Disordered" evidence="1">
    <location>
        <begin position="42"/>
        <end position="61"/>
    </location>
</feature>
<proteinExistence type="predicted"/>
<sequence>MKNKLKISKEIEIQPDQKKSRSSSWLKEWEWLDLITNYNNIPLTPQPLKYPSQELDEPKKL</sequence>
<reference evidence="2 3" key="1">
    <citation type="submission" date="2021-06" db="EMBL/GenBank/DDBJ databases">
        <authorList>
            <person name="Kallberg Y."/>
            <person name="Tangrot J."/>
            <person name="Rosling A."/>
        </authorList>
    </citation>
    <scope>NUCLEOTIDE SEQUENCE [LARGE SCALE GENOMIC DNA]</scope>
    <source>
        <strain evidence="2 3">120-4 pot B 10/14</strain>
    </source>
</reference>
<accession>A0ABN7V0C0</accession>
<dbReference type="EMBL" id="CAJVQB010007587">
    <property type="protein sequence ID" value="CAG8705838.1"/>
    <property type="molecule type" value="Genomic_DNA"/>
</dbReference>
<evidence type="ECO:0000256" key="1">
    <source>
        <dbReference type="SAM" id="MobiDB-lite"/>
    </source>
</evidence>
<name>A0ABN7V0C0_GIGMA</name>
<comment type="caution">
    <text evidence="2">The sequence shown here is derived from an EMBL/GenBank/DDBJ whole genome shotgun (WGS) entry which is preliminary data.</text>
</comment>
<organism evidence="2 3">
    <name type="scientific">Gigaspora margarita</name>
    <dbReference type="NCBI Taxonomy" id="4874"/>
    <lineage>
        <taxon>Eukaryota</taxon>
        <taxon>Fungi</taxon>
        <taxon>Fungi incertae sedis</taxon>
        <taxon>Mucoromycota</taxon>
        <taxon>Glomeromycotina</taxon>
        <taxon>Glomeromycetes</taxon>
        <taxon>Diversisporales</taxon>
        <taxon>Gigasporaceae</taxon>
        <taxon>Gigaspora</taxon>
    </lineage>
</organism>
<gene>
    <name evidence="2" type="ORF">GMARGA_LOCUS12432</name>
</gene>
<feature type="non-terminal residue" evidence="2">
    <location>
        <position position="61"/>
    </location>
</feature>
<evidence type="ECO:0000313" key="3">
    <source>
        <dbReference type="Proteomes" id="UP000789901"/>
    </source>
</evidence>
<keyword evidence="3" id="KW-1185">Reference proteome</keyword>